<dbReference type="PANTHER" id="PTHR30537">
    <property type="entry name" value="HTH-TYPE TRANSCRIPTIONAL REGULATOR"/>
    <property type="match status" value="1"/>
</dbReference>
<dbReference type="InterPro" id="IPR005119">
    <property type="entry name" value="LysR_subst-bd"/>
</dbReference>
<keyword evidence="2" id="KW-0805">Transcription regulation</keyword>
<keyword evidence="4" id="KW-0804">Transcription</keyword>
<dbReference type="AlphaFoldDB" id="A0A934TUJ7"/>
<comment type="caution">
    <text evidence="6">The sequence shown here is derived from an EMBL/GenBank/DDBJ whole genome shotgun (WGS) entry which is preliminary data.</text>
</comment>
<dbReference type="Gene3D" id="3.40.190.290">
    <property type="match status" value="1"/>
</dbReference>
<keyword evidence="7" id="KW-1185">Reference proteome</keyword>
<evidence type="ECO:0000256" key="1">
    <source>
        <dbReference type="ARBA" id="ARBA00009437"/>
    </source>
</evidence>
<dbReference type="GO" id="GO:0003700">
    <property type="term" value="F:DNA-binding transcription factor activity"/>
    <property type="evidence" value="ECO:0007669"/>
    <property type="project" value="InterPro"/>
</dbReference>
<proteinExistence type="inferred from homology"/>
<reference evidence="6" key="2">
    <citation type="submission" date="2021-01" db="EMBL/GenBank/DDBJ databases">
        <authorList>
            <person name="Kang M."/>
        </authorList>
    </citation>
    <scope>NUCLEOTIDE SEQUENCE</scope>
    <source>
        <strain evidence="6">KACC 17527</strain>
    </source>
</reference>
<dbReference type="Pfam" id="PF03466">
    <property type="entry name" value="LysR_substrate"/>
    <property type="match status" value="1"/>
</dbReference>
<dbReference type="PANTHER" id="PTHR30537:SF5">
    <property type="entry name" value="HTH-TYPE TRANSCRIPTIONAL ACTIVATOR TTDR-RELATED"/>
    <property type="match status" value="1"/>
</dbReference>
<organism evidence="6 7">
    <name type="scientific">Ramlibacter ginsenosidimutans</name>
    <dbReference type="NCBI Taxonomy" id="502333"/>
    <lineage>
        <taxon>Bacteria</taxon>
        <taxon>Pseudomonadati</taxon>
        <taxon>Pseudomonadota</taxon>
        <taxon>Betaproteobacteria</taxon>
        <taxon>Burkholderiales</taxon>
        <taxon>Comamonadaceae</taxon>
        <taxon>Ramlibacter</taxon>
    </lineage>
</organism>
<name>A0A934TUJ7_9BURK</name>
<gene>
    <name evidence="6" type="ORF">JJB11_13700</name>
</gene>
<dbReference type="Proteomes" id="UP000630528">
    <property type="component" value="Unassembled WGS sequence"/>
</dbReference>
<evidence type="ECO:0000256" key="4">
    <source>
        <dbReference type="ARBA" id="ARBA00023163"/>
    </source>
</evidence>
<protein>
    <submittedName>
        <fullName evidence="6">LysR family transcriptional regulator</fullName>
    </submittedName>
</protein>
<accession>A0A934TUJ7</accession>
<dbReference type="InterPro" id="IPR058163">
    <property type="entry name" value="LysR-type_TF_proteobact-type"/>
</dbReference>
<dbReference type="Pfam" id="PF00126">
    <property type="entry name" value="HTH_1"/>
    <property type="match status" value="1"/>
</dbReference>
<evidence type="ECO:0000313" key="7">
    <source>
        <dbReference type="Proteomes" id="UP000630528"/>
    </source>
</evidence>
<dbReference type="InterPro" id="IPR000847">
    <property type="entry name" value="LysR_HTH_N"/>
</dbReference>
<dbReference type="RefSeq" id="WP_201172017.1">
    <property type="nucleotide sequence ID" value="NZ_JAEPWM010000005.1"/>
</dbReference>
<dbReference type="InterPro" id="IPR036388">
    <property type="entry name" value="WH-like_DNA-bd_sf"/>
</dbReference>
<dbReference type="FunFam" id="1.10.10.10:FF:000001">
    <property type="entry name" value="LysR family transcriptional regulator"/>
    <property type="match status" value="1"/>
</dbReference>
<dbReference type="GO" id="GO:0006351">
    <property type="term" value="P:DNA-templated transcription"/>
    <property type="evidence" value="ECO:0007669"/>
    <property type="project" value="TreeGrafter"/>
</dbReference>
<dbReference type="SUPFAM" id="SSF53850">
    <property type="entry name" value="Periplasmic binding protein-like II"/>
    <property type="match status" value="1"/>
</dbReference>
<dbReference type="SUPFAM" id="SSF46785">
    <property type="entry name" value="Winged helix' DNA-binding domain"/>
    <property type="match status" value="1"/>
</dbReference>
<dbReference type="CDD" id="cd08422">
    <property type="entry name" value="PBP2_CrgA_like"/>
    <property type="match status" value="1"/>
</dbReference>
<dbReference type="GO" id="GO:0043565">
    <property type="term" value="F:sequence-specific DNA binding"/>
    <property type="evidence" value="ECO:0007669"/>
    <property type="project" value="TreeGrafter"/>
</dbReference>
<feature type="domain" description="HTH lysR-type" evidence="5">
    <location>
        <begin position="2"/>
        <end position="59"/>
    </location>
</feature>
<evidence type="ECO:0000313" key="6">
    <source>
        <dbReference type="EMBL" id="MBK6007150.1"/>
    </source>
</evidence>
<dbReference type="Gene3D" id="1.10.10.10">
    <property type="entry name" value="Winged helix-like DNA-binding domain superfamily/Winged helix DNA-binding domain"/>
    <property type="match status" value="1"/>
</dbReference>
<reference evidence="6" key="1">
    <citation type="journal article" date="2012" name="J. Microbiol. Biotechnol.">
        <title>Ramlibacter ginsenosidimutans sp. nov., with ginsenoside-converting activity.</title>
        <authorList>
            <person name="Wang L."/>
            <person name="An D.S."/>
            <person name="Kim S.G."/>
            <person name="Jin F.X."/>
            <person name="Kim S.C."/>
            <person name="Lee S.T."/>
            <person name="Im W.T."/>
        </authorList>
    </citation>
    <scope>NUCLEOTIDE SEQUENCE</scope>
    <source>
        <strain evidence="6">KACC 17527</strain>
    </source>
</reference>
<dbReference type="InterPro" id="IPR036390">
    <property type="entry name" value="WH_DNA-bd_sf"/>
</dbReference>
<comment type="similarity">
    <text evidence="1">Belongs to the LysR transcriptional regulatory family.</text>
</comment>
<keyword evidence="3" id="KW-0238">DNA-binding</keyword>
<evidence type="ECO:0000256" key="3">
    <source>
        <dbReference type="ARBA" id="ARBA00023125"/>
    </source>
</evidence>
<dbReference type="PROSITE" id="PS50931">
    <property type="entry name" value="HTH_LYSR"/>
    <property type="match status" value="1"/>
</dbReference>
<sequence>MINLGDLRLLVGVAELGSIRAAAQQLGWDPSQATRRLAALEADLKVRLFARTTRKIGITEAGQQYVSWARTALEGFNGVQDAVGALKDEPRGIVRLACPELLAVRYVGQMARELAGIYPHLKLSIITTDRPVNLPQGDFDVAVYVGERPSSRLIMRKLLDVEMLLCASPDYLSECGEPMTPRDLEHHRLVSHGVYDQSAWYFLRRGKSDSVEVNWHVRTEGTLFAQTLALAGVGIARLTRRTAAADIQSGKLVHVLPSYKCVLSDGSALAAWVAFPHRQVLNRTRVVVDALVRHLQDNTAEKVAATEGRKGPPADSSP</sequence>
<dbReference type="EMBL" id="JAEPWM010000005">
    <property type="protein sequence ID" value="MBK6007150.1"/>
    <property type="molecule type" value="Genomic_DNA"/>
</dbReference>
<evidence type="ECO:0000259" key="5">
    <source>
        <dbReference type="PROSITE" id="PS50931"/>
    </source>
</evidence>
<evidence type="ECO:0000256" key="2">
    <source>
        <dbReference type="ARBA" id="ARBA00023015"/>
    </source>
</evidence>